<feature type="transmembrane region" description="Helical" evidence="3">
    <location>
        <begin position="171"/>
        <end position="192"/>
    </location>
</feature>
<evidence type="ECO:0000256" key="2">
    <source>
        <dbReference type="SAM" id="MobiDB-lite"/>
    </source>
</evidence>
<feature type="transmembrane region" description="Helical" evidence="3">
    <location>
        <begin position="212"/>
        <end position="230"/>
    </location>
</feature>
<dbReference type="Proteomes" id="UP001159427">
    <property type="component" value="Unassembled WGS sequence"/>
</dbReference>
<feature type="transmembrane region" description="Helical" evidence="3">
    <location>
        <begin position="635"/>
        <end position="655"/>
    </location>
</feature>
<keyword evidence="5" id="KW-1185">Reference proteome</keyword>
<evidence type="ECO:0000256" key="1">
    <source>
        <dbReference type="ARBA" id="ARBA00008335"/>
    </source>
</evidence>
<name>A0ABN8SHH0_9CNID</name>
<dbReference type="PANTHER" id="PTHR11328">
    <property type="entry name" value="MAJOR FACILITATOR SUPERFAMILY DOMAIN-CONTAINING PROTEIN"/>
    <property type="match status" value="1"/>
</dbReference>
<feature type="transmembrane region" description="Helical" evidence="3">
    <location>
        <begin position="101"/>
        <end position="119"/>
    </location>
</feature>
<dbReference type="Pfam" id="PF07690">
    <property type="entry name" value="MFS_1"/>
    <property type="match status" value="1"/>
</dbReference>
<feature type="transmembrane region" description="Helical" evidence="3">
    <location>
        <begin position="574"/>
        <end position="593"/>
    </location>
</feature>
<feature type="transmembrane region" description="Helical" evidence="3">
    <location>
        <begin position="599"/>
        <end position="623"/>
    </location>
</feature>
<dbReference type="EMBL" id="CALNXI010002708">
    <property type="protein sequence ID" value="CAH3190136.1"/>
    <property type="molecule type" value="Genomic_DNA"/>
</dbReference>
<feature type="transmembrane region" description="Helical" evidence="3">
    <location>
        <begin position="131"/>
        <end position="159"/>
    </location>
</feature>
<dbReference type="InterPro" id="IPR036259">
    <property type="entry name" value="MFS_trans_sf"/>
</dbReference>
<evidence type="ECO:0000313" key="4">
    <source>
        <dbReference type="EMBL" id="CAH3190136.1"/>
    </source>
</evidence>
<keyword evidence="3" id="KW-1133">Transmembrane helix</keyword>
<feature type="transmembrane region" description="Helical" evidence="3">
    <location>
        <begin position="508"/>
        <end position="537"/>
    </location>
</feature>
<feature type="transmembrane region" description="Helical" evidence="3">
    <location>
        <begin position="70"/>
        <end position="89"/>
    </location>
</feature>
<proteinExistence type="inferred from homology"/>
<feature type="non-terminal residue" evidence="4">
    <location>
        <position position="707"/>
    </location>
</feature>
<dbReference type="Pfam" id="PF13347">
    <property type="entry name" value="MFS_2"/>
    <property type="match status" value="1"/>
</dbReference>
<feature type="compositionally biased region" description="Polar residues" evidence="2">
    <location>
        <begin position="415"/>
        <end position="424"/>
    </location>
</feature>
<reference evidence="4 5" key="1">
    <citation type="submission" date="2022-05" db="EMBL/GenBank/DDBJ databases">
        <authorList>
            <consortium name="Genoscope - CEA"/>
            <person name="William W."/>
        </authorList>
    </citation>
    <scope>NUCLEOTIDE SEQUENCE [LARGE SCALE GENOMIC DNA]</scope>
</reference>
<organism evidence="4 5">
    <name type="scientific">Porites evermanni</name>
    <dbReference type="NCBI Taxonomy" id="104178"/>
    <lineage>
        <taxon>Eukaryota</taxon>
        <taxon>Metazoa</taxon>
        <taxon>Cnidaria</taxon>
        <taxon>Anthozoa</taxon>
        <taxon>Hexacorallia</taxon>
        <taxon>Scleractinia</taxon>
        <taxon>Fungiina</taxon>
        <taxon>Poritidae</taxon>
        <taxon>Porites</taxon>
    </lineage>
</organism>
<evidence type="ECO:0000256" key="3">
    <source>
        <dbReference type="SAM" id="Phobius"/>
    </source>
</evidence>
<comment type="caution">
    <text evidence="4">The sequence shown here is derived from an EMBL/GenBank/DDBJ whole genome shotgun (WGS) entry which is preliminary data.</text>
</comment>
<dbReference type="InterPro" id="IPR011701">
    <property type="entry name" value="MFS"/>
</dbReference>
<feature type="transmembrane region" description="Helical" evidence="3">
    <location>
        <begin position="543"/>
        <end position="562"/>
    </location>
</feature>
<evidence type="ECO:0000313" key="5">
    <source>
        <dbReference type="Proteomes" id="UP001159427"/>
    </source>
</evidence>
<sequence>MRILCCRYFMEPASNSGTPAIQRLCCGVGHVIDDIFRQLVFSFTLVFFMKVLSLSAANAGLLILQKELTHVVFSPLCAFLVDSMNIPVLSRKLGRRKSWLLIANIVEAVFIPLFFSTCFPCQSDGGQWQRMVYIGVLNTILAFGGALMNVGHLSIIPVIAKNQSEAVEMSAWRTTFSFLSGILTLVVAWAIFGQDNSEHLTAENAMDFTVMSLILVGIGLLFCLIFHIGTKEPSCQINKKLSVTAAGIVRKSSYIASNLIVQSMTFMGTDTHKKEAIRDRFLGTLKATDSVNEEGNPARKKSFARHFISALFAQDEEEKNNGKDASPSVNEAEMGTVSKGLEVHSSPSSESRTQNDDEVLNDVKQLPQERKISVLLSIVYGLVGLDTDRDEQVSDKVTVEKSGECNGNKRPISCTEIQGSSGPNGSRKEEAEDIFSHACSSSRLGVDNKGLECSETEICPSFPDPEITKINVNALTTSNCKRLSAVSDDPESALPPKTIRAWLKDPRLYMVAIIFACTKVLQDVAYAYLPLFLIYSVDFGKDAIAYLPLVMLISATVSSGISKKLVKIIGNKNLLTLSALFVIGAGVWFYFITQSNKVMTYPAVVLLGSGFSIMFVTALSFAAELIGDNKGTSGVVFAFMGFMANATGGSLFGVIQKLFPQESNSEDCKDCGDYVRYVFSFVPGILAAICVLTVLLLQVSQTVKNQN</sequence>
<feature type="transmembrane region" description="Helical" evidence="3">
    <location>
        <begin position="39"/>
        <end position="64"/>
    </location>
</feature>
<dbReference type="InterPro" id="IPR039672">
    <property type="entry name" value="MFS_2"/>
</dbReference>
<gene>
    <name evidence="4" type="ORF">PEVE_00020155</name>
</gene>
<dbReference type="Gene3D" id="1.20.1250.20">
    <property type="entry name" value="MFS general substrate transporter like domains"/>
    <property type="match status" value="2"/>
</dbReference>
<protein>
    <submittedName>
        <fullName evidence="4">Uncharacterized protein</fullName>
    </submittedName>
</protein>
<comment type="similarity">
    <text evidence="1">Belongs to the major facilitator superfamily.</text>
</comment>
<keyword evidence="3" id="KW-0812">Transmembrane</keyword>
<keyword evidence="3" id="KW-0472">Membrane</keyword>
<dbReference type="PANTHER" id="PTHR11328:SF28">
    <property type="entry name" value="MAJOR FACILITATOR SUPERFAMILY DOMAIN-CONTAINING PROTEIN 12"/>
    <property type="match status" value="1"/>
</dbReference>
<feature type="region of interest" description="Disordered" evidence="2">
    <location>
        <begin position="410"/>
        <end position="429"/>
    </location>
</feature>
<dbReference type="SUPFAM" id="SSF103473">
    <property type="entry name" value="MFS general substrate transporter"/>
    <property type="match status" value="1"/>
</dbReference>
<accession>A0ABN8SHH0</accession>
<feature type="transmembrane region" description="Helical" evidence="3">
    <location>
        <begin position="675"/>
        <end position="697"/>
    </location>
</feature>